<accession>A0A557ZXT9</accession>
<protein>
    <submittedName>
        <fullName evidence="4">TetR/AcrR family transcriptional regulator</fullName>
    </submittedName>
</protein>
<dbReference type="SUPFAM" id="SSF46689">
    <property type="entry name" value="Homeodomain-like"/>
    <property type="match status" value="1"/>
</dbReference>
<dbReference type="InterPro" id="IPR036271">
    <property type="entry name" value="Tet_transcr_reg_TetR-rel_C_sf"/>
</dbReference>
<dbReference type="InterPro" id="IPR041490">
    <property type="entry name" value="KstR2_TetR_C"/>
</dbReference>
<keyword evidence="1 2" id="KW-0238">DNA-binding</keyword>
<evidence type="ECO:0000259" key="3">
    <source>
        <dbReference type="PROSITE" id="PS50977"/>
    </source>
</evidence>
<dbReference type="AlphaFoldDB" id="A0A557ZXT9"/>
<dbReference type="PRINTS" id="PR00455">
    <property type="entry name" value="HTHTETR"/>
</dbReference>
<proteinExistence type="predicted"/>
<dbReference type="Gene3D" id="1.10.10.60">
    <property type="entry name" value="Homeodomain-like"/>
    <property type="match status" value="1"/>
</dbReference>
<dbReference type="GO" id="GO:0000976">
    <property type="term" value="F:transcription cis-regulatory region binding"/>
    <property type="evidence" value="ECO:0007669"/>
    <property type="project" value="TreeGrafter"/>
</dbReference>
<dbReference type="PANTHER" id="PTHR30055:SF237">
    <property type="entry name" value="TRANSCRIPTIONAL REPRESSOR MCE3R"/>
    <property type="match status" value="1"/>
</dbReference>
<gene>
    <name evidence="4" type="ORF">FNH06_33940</name>
</gene>
<dbReference type="InterPro" id="IPR009057">
    <property type="entry name" value="Homeodomain-like_sf"/>
</dbReference>
<keyword evidence="5" id="KW-1185">Reference proteome</keyword>
<dbReference type="PANTHER" id="PTHR30055">
    <property type="entry name" value="HTH-TYPE TRANSCRIPTIONAL REGULATOR RUTR"/>
    <property type="match status" value="1"/>
</dbReference>
<reference evidence="4 5" key="1">
    <citation type="submission" date="2019-07" db="EMBL/GenBank/DDBJ databases">
        <title>New species of Amycolatopsis and Streptomyces.</title>
        <authorList>
            <person name="Duangmal K."/>
            <person name="Teo W.F.A."/>
            <person name="Lipun K."/>
        </authorList>
    </citation>
    <scope>NUCLEOTIDE SEQUENCE [LARGE SCALE GENOMIC DNA]</scope>
    <source>
        <strain evidence="4 5">JCM 30562</strain>
    </source>
</reference>
<dbReference type="Gene3D" id="1.10.357.10">
    <property type="entry name" value="Tetracycline Repressor, domain 2"/>
    <property type="match status" value="1"/>
</dbReference>
<dbReference type="Pfam" id="PF00440">
    <property type="entry name" value="TetR_N"/>
    <property type="match status" value="1"/>
</dbReference>
<dbReference type="EMBL" id="VJZA01000096">
    <property type="protein sequence ID" value="TVT16804.1"/>
    <property type="molecule type" value="Genomic_DNA"/>
</dbReference>
<organism evidence="4 5">
    <name type="scientific">Amycolatopsis acidiphila</name>
    <dbReference type="NCBI Taxonomy" id="715473"/>
    <lineage>
        <taxon>Bacteria</taxon>
        <taxon>Bacillati</taxon>
        <taxon>Actinomycetota</taxon>
        <taxon>Actinomycetes</taxon>
        <taxon>Pseudonocardiales</taxon>
        <taxon>Pseudonocardiaceae</taxon>
        <taxon>Amycolatopsis</taxon>
    </lineage>
</organism>
<dbReference type="PROSITE" id="PS50977">
    <property type="entry name" value="HTH_TETR_2"/>
    <property type="match status" value="1"/>
</dbReference>
<feature type="DNA-binding region" description="H-T-H motif" evidence="2">
    <location>
        <begin position="33"/>
        <end position="52"/>
    </location>
</feature>
<dbReference type="RefSeq" id="WP_144644191.1">
    <property type="nucleotide sequence ID" value="NZ_BNAX01000001.1"/>
</dbReference>
<evidence type="ECO:0000313" key="4">
    <source>
        <dbReference type="EMBL" id="TVT16804.1"/>
    </source>
</evidence>
<dbReference type="InterPro" id="IPR050109">
    <property type="entry name" value="HTH-type_TetR-like_transc_reg"/>
</dbReference>
<dbReference type="InterPro" id="IPR001647">
    <property type="entry name" value="HTH_TetR"/>
</dbReference>
<name>A0A557ZXT9_9PSEU</name>
<dbReference type="GO" id="GO:0003700">
    <property type="term" value="F:DNA-binding transcription factor activity"/>
    <property type="evidence" value="ECO:0007669"/>
    <property type="project" value="TreeGrafter"/>
</dbReference>
<sequence length="191" mass="21282">MSSPARTRDPARKERILAAAADLVARKGYHAVSMADIGAAAGVTGSAIYRHFESKSAVLVALFDRVIDGLLRDEQRIVHEVGDLREALHELIAGQVEFVVADRELAQVYHNEIHNLPEDDRRRLRRKQRLYLEEWVHLLAELRTDIGDPEARVVVHAAIGAIQSTLFHNSGLEDNRLRKLLSAAARSVLGC</sequence>
<evidence type="ECO:0000256" key="2">
    <source>
        <dbReference type="PROSITE-ProRule" id="PRU00335"/>
    </source>
</evidence>
<dbReference type="SUPFAM" id="SSF48498">
    <property type="entry name" value="Tetracyclin repressor-like, C-terminal domain"/>
    <property type="match status" value="1"/>
</dbReference>
<evidence type="ECO:0000313" key="5">
    <source>
        <dbReference type="Proteomes" id="UP000318578"/>
    </source>
</evidence>
<comment type="caution">
    <text evidence="4">The sequence shown here is derived from an EMBL/GenBank/DDBJ whole genome shotgun (WGS) entry which is preliminary data.</text>
</comment>
<dbReference type="Proteomes" id="UP000318578">
    <property type="component" value="Unassembled WGS sequence"/>
</dbReference>
<evidence type="ECO:0000256" key="1">
    <source>
        <dbReference type="ARBA" id="ARBA00023125"/>
    </source>
</evidence>
<dbReference type="Pfam" id="PF17932">
    <property type="entry name" value="TetR_C_24"/>
    <property type="match status" value="1"/>
</dbReference>
<dbReference type="OrthoDB" id="4456617at2"/>
<feature type="domain" description="HTH tetR-type" evidence="3">
    <location>
        <begin position="10"/>
        <end position="70"/>
    </location>
</feature>